<proteinExistence type="predicted"/>
<reference evidence="1" key="1">
    <citation type="journal article" date="2021" name="Proc. Natl. Acad. Sci. U.S.A.">
        <title>A Catalog of Tens of Thousands of Viruses from Human Metagenomes Reveals Hidden Associations with Chronic Diseases.</title>
        <authorList>
            <person name="Tisza M.J."/>
            <person name="Buck C.B."/>
        </authorList>
    </citation>
    <scope>NUCLEOTIDE SEQUENCE</scope>
    <source>
        <strain evidence="1">CtDhw1</strain>
    </source>
</reference>
<protein>
    <submittedName>
        <fullName evidence="1">Uncharacterized protein</fullName>
    </submittedName>
</protein>
<evidence type="ECO:0000313" key="1">
    <source>
        <dbReference type="EMBL" id="DAF50833.1"/>
    </source>
</evidence>
<dbReference type="EMBL" id="BK032602">
    <property type="protein sequence ID" value="DAF50833.1"/>
    <property type="molecule type" value="Genomic_DNA"/>
</dbReference>
<name>A0A8S5SII7_9CAUD</name>
<sequence>MTDSRHRPCLQLCAVGARPALLQSRQKSCCQIHGFNFLFSLQSPLCS</sequence>
<organism evidence="1">
    <name type="scientific">Siphoviridae sp. ctDhw1</name>
    <dbReference type="NCBI Taxonomy" id="2827813"/>
    <lineage>
        <taxon>Viruses</taxon>
        <taxon>Duplodnaviria</taxon>
        <taxon>Heunggongvirae</taxon>
        <taxon>Uroviricota</taxon>
        <taxon>Caudoviricetes</taxon>
    </lineage>
</organism>
<accession>A0A8S5SII7</accession>